<accession>A0ABQ3MC83</accession>
<protein>
    <submittedName>
        <fullName evidence="2">Uncharacterized protein</fullName>
    </submittedName>
</protein>
<dbReference type="Proteomes" id="UP000605568">
    <property type="component" value="Unassembled WGS sequence"/>
</dbReference>
<evidence type="ECO:0000313" key="2">
    <source>
        <dbReference type="EMBL" id="GHH36538.1"/>
    </source>
</evidence>
<name>A0ABQ3MC83_9PSEU</name>
<gene>
    <name evidence="2" type="ORF">GCM10017774_23550</name>
</gene>
<evidence type="ECO:0000256" key="1">
    <source>
        <dbReference type="SAM" id="MobiDB-lite"/>
    </source>
</evidence>
<dbReference type="EMBL" id="BNAR01000003">
    <property type="protein sequence ID" value="GHH36538.1"/>
    <property type="molecule type" value="Genomic_DNA"/>
</dbReference>
<keyword evidence="3" id="KW-1185">Reference proteome</keyword>
<reference evidence="3" key="1">
    <citation type="journal article" date="2019" name="Int. J. Syst. Evol. Microbiol.">
        <title>The Global Catalogue of Microorganisms (GCM) 10K type strain sequencing project: providing services to taxonomists for standard genome sequencing and annotation.</title>
        <authorList>
            <consortium name="The Broad Institute Genomics Platform"/>
            <consortium name="The Broad Institute Genome Sequencing Center for Infectious Disease"/>
            <person name="Wu L."/>
            <person name="Ma J."/>
        </authorList>
    </citation>
    <scope>NUCLEOTIDE SEQUENCE [LARGE SCALE GENOMIC DNA]</scope>
    <source>
        <strain evidence="3">CGMCC 4.7367</strain>
    </source>
</reference>
<comment type="caution">
    <text evidence="2">The sequence shown here is derived from an EMBL/GenBank/DDBJ whole genome shotgun (WGS) entry which is preliminary data.</text>
</comment>
<proteinExistence type="predicted"/>
<organism evidence="2 3">
    <name type="scientific">Lentzea cavernae</name>
    <dbReference type="NCBI Taxonomy" id="2020703"/>
    <lineage>
        <taxon>Bacteria</taxon>
        <taxon>Bacillati</taxon>
        <taxon>Actinomycetota</taxon>
        <taxon>Actinomycetes</taxon>
        <taxon>Pseudonocardiales</taxon>
        <taxon>Pseudonocardiaceae</taxon>
        <taxon>Lentzea</taxon>
    </lineage>
</organism>
<evidence type="ECO:0000313" key="3">
    <source>
        <dbReference type="Proteomes" id="UP000605568"/>
    </source>
</evidence>
<sequence length="76" mass="8116">MGLFTGAVPVEDPVAGAEPVWLPAEGVPGSVEEHPVRTAASRNGTASRRMTAKLSDHRTRRVGNAVSRVTRKAHCR</sequence>
<feature type="region of interest" description="Disordered" evidence="1">
    <location>
        <begin position="26"/>
        <end position="76"/>
    </location>
</feature>